<dbReference type="GO" id="GO:0006364">
    <property type="term" value="P:rRNA processing"/>
    <property type="evidence" value="ECO:0007669"/>
    <property type="project" value="InterPro"/>
</dbReference>
<dbReference type="PANTHER" id="PTHR33692:SF1">
    <property type="entry name" value="RIBOSOME MATURATION FACTOR RIMM"/>
    <property type="match status" value="1"/>
</dbReference>
<dbReference type="SUPFAM" id="SSF50346">
    <property type="entry name" value="PRC-barrel domain"/>
    <property type="match status" value="1"/>
</dbReference>
<comment type="caution">
    <text evidence="2">The sequence shown here is derived from an EMBL/GenBank/DDBJ whole genome shotgun (WGS) entry which is preliminary data.</text>
</comment>
<evidence type="ECO:0000259" key="1">
    <source>
        <dbReference type="Pfam" id="PF24986"/>
    </source>
</evidence>
<dbReference type="InterPro" id="IPR011961">
    <property type="entry name" value="RimM"/>
</dbReference>
<dbReference type="PANTHER" id="PTHR33692">
    <property type="entry name" value="RIBOSOME MATURATION FACTOR RIMM"/>
    <property type="match status" value="1"/>
</dbReference>
<accession>A0A6N8JMS5</accession>
<dbReference type="InterPro" id="IPR011033">
    <property type="entry name" value="PRC_barrel-like_sf"/>
</dbReference>
<dbReference type="Pfam" id="PF24986">
    <property type="entry name" value="PRC_RimM"/>
    <property type="match status" value="1"/>
</dbReference>
<feature type="domain" description="Ribosome maturation factor RimM PRC barrel" evidence="1">
    <location>
        <begin position="108"/>
        <end position="171"/>
    </location>
</feature>
<dbReference type="EMBL" id="WSRR01000015">
    <property type="protein sequence ID" value="MVX61191.1"/>
    <property type="molecule type" value="Genomic_DNA"/>
</dbReference>
<protein>
    <submittedName>
        <fullName evidence="2">16S rRNA processing protein RimM</fullName>
    </submittedName>
</protein>
<proteinExistence type="predicted"/>
<evidence type="ECO:0000313" key="2">
    <source>
        <dbReference type="EMBL" id="MVX61191.1"/>
    </source>
</evidence>
<dbReference type="Proteomes" id="UP000463388">
    <property type="component" value="Unassembled WGS sequence"/>
</dbReference>
<dbReference type="OrthoDB" id="3177403at2"/>
<sequence>MRGWIDIAYLAKPKNLNGGLVARGASGLPILLYEGLEVALVPPVIDAPRRVTVSSVQELSDNEALITFAEVADLTTAELLAGCRCLAREAAVDLSVLEEAQALPDWDGWRVEDVRAGYVGEVASLDERATQPLLCVRRPDGRETLVPLVDAFIEDVDEDARLIRLACPDGLLDL</sequence>
<dbReference type="GO" id="GO:0005840">
    <property type="term" value="C:ribosome"/>
    <property type="evidence" value="ECO:0007669"/>
    <property type="project" value="InterPro"/>
</dbReference>
<evidence type="ECO:0000313" key="3">
    <source>
        <dbReference type="Proteomes" id="UP000463388"/>
    </source>
</evidence>
<dbReference type="Gene3D" id="2.30.30.240">
    <property type="entry name" value="PRC-barrel domain"/>
    <property type="match status" value="1"/>
</dbReference>
<keyword evidence="3" id="KW-1185">Reference proteome</keyword>
<dbReference type="AlphaFoldDB" id="A0A6N8JMS5"/>
<gene>
    <name evidence="2" type="ORF">GKZ27_06960</name>
</gene>
<dbReference type="RefSeq" id="WP_028027251.1">
    <property type="nucleotide sequence ID" value="NZ_JANJZH010000094.1"/>
</dbReference>
<organism evidence="2 3">
    <name type="scientific">Adlercreutzia mucosicola</name>
    <dbReference type="NCBI Taxonomy" id="580026"/>
    <lineage>
        <taxon>Bacteria</taxon>
        <taxon>Bacillati</taxon>
        <taxon>Actinomycetota</taxon>
        <taxon>Coriobacteriia</taxon>
        <taxon>Eggerthellales</taxon>
        <taxon>Eggerthellaceae</taxon>
        <taxon>Adlercreutzia</taxon>
    </lineage>
</organism>
<name>A0A6N8JMS5_9ACTN</name>
<dbReference type="InterPro" id="IPR056792">
    <property type="entry name" value="PRC_RimM"/>
</dbReference>
<reference evidence="2 3" key="1">
    <citation type="submission" date="2019-12" db="EMBL/GenBank/DDBJ databases">
        <title>Microbes associate with the intestines of laboratory mice.</title>
        <authorList>
            <person name="Navarre W."/>
            <person name="Wong E."/>
        </authorList>
    </citation>
    <scope>NUCLEOTIDE SEQUENCE [LARGE SCALE GENOMIC DNA]</scope>
    <source>
        <strain evidence="2 3">NM66_B29</strain>
    </source>
</reference>
<dbReference type="GO" id="GO:0043022">
    <property type="term" value="F:ribosome binding"/>
    <property type="evidence" value="ECO:0007669"/>
    <property type="project" value="InterPro"/>
</dbReference>